<gene>
    <name evidence="4" type="ORF">GB881_13000</name>
</gene>
<name>A0A6N7EIP4_9MICO</name>
<organism evidence="4 5">
    <name type="scientific">Georgenia subflava</name>
    <dbReference type="NCBI Taxonomy" id="1622177"/>
    <lineage>
        <taxon>Bacteria</taxon>
        <taxon>Bacillati</taxon>
        <taxon>Actinomycetota</taxon>
        <taxon>Actinomycetes</taxon>
        <taxon>Micrococcales</taxon>
        <taxon>Bogoriellaceae</taxon>
        <taxon>Georgenia</taxon>
    </lineage>
</organism>
<evidence type="ECO:0000256" key="2">
    <source>
        <dbReference type="SAM" id="Phobius"/>
    </source>
</evidence>
<dbReference type="OrthoDB" id="5621159at2"/>
<dbReference type="Proteomes" id="UP000437709">
    <property type="component" value="Unassembled WGS sequence"/>
</dbReference>
<comment type="caution">
    <text evidence="4">The sequence shown here is derived from an EMBL/GenBank/DDBJ whole genome shotgun (WGS) entry which is preliminary data.</text>
</comment>
<dbReference type="Pfam" id="PF00092">
    <property type="entry name" value="VWA"/>
    <property type="match status" value="1"/>
</dbReference>
<dbReference type="InterPro" id="IPR002035">
    <property type="entry name" value="VWF_A"/>
</dbReference>
<evidence type="ECO:0000256" key="1">
    <source>
        <dbReference type="SAM" id="MobiDB-lite"/>
    </source>
</evidence>
<dbReference type="SMART" id="SM00327">
    <property type="entry name" value="VWA"/>
    <property type="match status" value="1"/>
</dbReference>
<feature type="region of interest" description="Disordered" evidence="1">
    <location>
        <begin position="294"/>
        <end position="319"/>
    </location>
</feature>
<dbReference type="EMBL" id="WHPC01000056">
    <property type="protein sequence ID" value="MPV37950.1"/>
    <property type="molecule type" value="Genomic_DNA"/>
</dbReference>
<feature type="transmembrane region" description="Helical" evidence="2">
    <location>
        <begin position="12"/>
        <end position="33"/>
    </location>
</feature>
<sequence length="555" mass="57664">MDGGATRRNGLILAGALGLVVILVVVGVLVWGVRRADAPEQAASAPAPTSAAACDAPVDVRVTTTADFAPVVETAAERLMSDDGCTTYTVTAATSADAAELISTGADVPHVWIPDSDVWVARVNLDREEPALVVGPTLATSPVVLAVPTSMARSTRITGPQPWQAILTGPLELRLAEPDESTTSLLLLYSASAALGATPQGEQLLGARIITMSRQTAPEDELLTWASTDDEGAPALPATEQQILRQRGTNSDTPLEAVVPAEAAAAVTYSWVPIPGPDFDDSMQLAVSELEESLTGEAGQADREEAGFRGPDGTEIPGGASLATGAVTTMPGPSIDAAEAVATTWSTVSVDMRMLAVIDVSGSMLQPAGDQTRIALAGASAQTALKIFPPTSQVGLWMFSTDHRNGNDWTELAPIAPLAVDSGTGTHRDALLAAAATLPIHTRGDTGLYDTVLAAYREVQENYEPGYVNSVVLLTDGRNEDAVGISLDELLAQLQASVEPSKPIPIITVGMGPGTDEEVLRLIAAQTGGRSYLARNPADISTVFVDALTHRFRAG</sequence>
<accession>A0A6N7EIP4</accession>
<dbReference type="Gene3D" id="3.40.50.410">
    <property type="entry name" value="von Willebrand factor, type A domain"/>
    <property type="match status" value="1"/>
</dbReference>
<reference evidence="4 5" key="1">
    <citation type="submission" date="2019-10" db="EMBL/GenBank/DDBJ databases">
        <title>Georgenia wutianyii sp. nov. and Georgenia yuyongxinii sp. nov. isolated from plateau pika (Ochotona curzoniae) in the Qinghai-Tibet plateau of China.</title>
        <authorList>
            <person name="Tian Z."/>
        </authorList>
    </citation>
    <scope>NUCLEOTIDE SEQUENCE [LARGE SCALE GENOMIC DNA]</scope>
    <source>
        <strain evidence="4 5">JCM 19765</strain>
    </source>
</reference>
<keyword evidence="2" id="KW-0812">Transmembrane</keyword>
<keyword evidence="5" id="KW-1185">Reference proteome</keyword>
<evidence type="ECO:0000259" key="3">
    <source>
        <dbReference type="PROSITE" id="PS50234"/>
    </source>
</evidence>
<dbReference type="AlphaFoldDB" id="A0A6N7EIP4"/>
<evidence type="ECO:0000313" key="4">
    <source>
        <dbReference type="EMBL" id="MPV37950.1"/>
    </source>
</evidence>
<proteinExistence type="predicted"/>
<feature type="domain" description="VWFA" evidence="3">
    <location>
        <begin position="353"/>
        <end position="548"/>
    </location>
</feature>
<keyword evidence="2" id="KW-1133">Transmembrane helix</keyword>
<dbReference type="RefSeq" id="WP_152195548.1">
    <property type="nucleotide sequence ID" value="NZ_VUKD01000003.1"/>
</dbReference>
<dbReference type="SUPFAM" id="SSF53300">
    <property type="entry name" value="vWA-like"/>
    <property type="match status" value="1"/>
</dbReference>
<evidence type="ECO:0000313" key="5">
    <source>
        <dbReference type="Proteomes" id="UP000437709"/>
    </source>
</evidence>
<keyword evidence="2" id="KW-0472">Membrane</keyword>
<protein>
    <submittedName>
        <fullName evidence="4">VWA domain-containing protein</fullName>
    </submittedName>
</protein>
<dbReference type="InterPro" id="IPR036465">
    <property type="entry name" value="vWFA_dom_sf"/>
</dbReference>
<dbReference type="PROSITE" id="PS50234">
    <property type="entry name" value="VWFA"/>
    <property type="match status" value="1"/>
</dbReference>